<name>A0ABT5E047_9BACT</name>
<keyword evidence="6" id="KW-0012">Acyltransferase</keyword>
<sequence>MAQQAGLKGHVPGDSRDEAASGGAAAGAGGANGRGAMVGAGGGAAAGDASERGPMVVASGGGESQAAVVAGAGGDRAWMTRPERGTVLGIRATLLFCRVFGRRGAGALLAVITFYYALFAGAARRASQDYLRRIGQPHGFWASWRHIYTFARCALDRVFLVRGETSRFRVTHTGIEHLRALQQQGKGALLLGAHLGSFEAMRASSVDKRLPIHILAYWQNAKMINDFLRTVGADFDVRVIPIDPRDTSYILAAKEAIERGELVAVLGDRVGVNDKTCTADFLGAPARFPTGPYTLAALLKCPIYLTFGLYHGPDRYDLYCEPFAEQLELPRGRREAATAAHVQRYAERLEHYCRLAPLNWFNFYEFWRAE</sequence>
<keyword evidence="4" id="KW-0808">Transferase</keyword>
<evidence type="ECO:0000256" key="2">
    <source>
        <dbReference type="ARBA" id="ARBA00022475"/>
    </source>
</evidence>
<dbReference type="EMBL" id="JAQNDL010000002">
    <property type="protein sequence ID" value="MDC0719205.1"/>
    <property type="molecule type" value="Genomic_DNA"/>
</dbReference>
<keyword evidence="8" id="KW-1133">Transmembrane helix</keyword>
<evidence type="ECO:0000256" key="4">
    <source>
        <dbReference type="ARBA" id="ARBA00022679"/>
    </source>
</evidence>
<feature type="transmembrane region" description="Helical" evidence="8">
    <location>
        <begin position="104"/>
        <end position="123"/>
    </location>
</feature>
<reference evidence="9 10" key="1">
    <citation type="submission" date="2022-11" db="EMBL/GenBank/DDBJ databases">
        <title>Minimal conservation of predation-associated metabolite biosynthetic gene clusters underscores biosynthetic potential of Myxococcota including descriptions for ten novel species: Archangium lansinium sp. nov., Myxococcus landrumus sp. nov., Nannocystis bai.</title>
        <authorList>
            <person name="Ahearne A."/>
            <person name="Stevens C."/>
            <person name="Dowd S."/>
        </authorList>
    </citation>
    <scope>NUCLEOTIDE SEQUENCE [LARGE SCALE GENOMIC DNA]</scope>
    <source>
        <strain evidence="9 10">BB15-2</strain>
    </source>
</reference>
<dbReference type="PANTHER" id="PTHR30606:SF9">
    <property type="entry name" value="LIPID A BIOSYNTHESIS LAUROYLTRANSFERASE"/>
    <property type="match status" value="1"/>
</dbReference>
<accession>A0ABT5E047</accession>
<evidence type="ECO:0000256" key="6">
    <source>
        <dbReference type="ARBA" id="ARBA00023315"/>
    </source>
</evidence>
<evidence type="ECO:0000256" key="8">
    <source>
        <dbReference type="SAM" id="Phobius"/>
    </source>
</evidence>
<gene>
    <name evidence="9" type="ORF">POL25_20040</name>
</gene>
<evidence type="ECO:0000313" key="9">
    <source>
        <dbReference type="EMBL" id="MDC0719205.1"/>
    </source>
</evidence>
<dbReference type="Proteomes" id="UP001221686">
    <property type="component" value="Unassembled WGS sequence"/>
</dbReference>
<dbReference type="InterPro" id="IPR004960">
    <property type="entry name" value="LipA_acyltrans"/>
</dbReference>
<keyword evidence="5 8" id="KW-0472">Membrane</keyword>
<evidence type="ECO:0000256" key="1">
    <source>
        <dbReference type="ARBA" id="ARBA00004533"/>
    </source>
</evidence>
<evidence type="ECO:0000256" key="7">
    <source>
        <dbReference type="SAM" id="MobiDB-lite"/>
    </source>
</evidence>
<comment type="subcellular location">
    <subcellularLocation>
        <location evidence="1">Cell inner membrane</location>
    </subcellularLocation>
</comment>
<protein>
    <recommendedName>
        <fullName evidence="11">Lipid A biosynthesis acyltransferase</fullName>
    </recommendedName>
</protein>
<dbReference type="CDD" id="cd07984">
    <property type="entry name" value="LPLAT_LABLAT-like"/>
    <property type="match status" value="1"/>
</dbReference>
<keyword evidence="3" id="KW-0997">Cell inner membrane</keyword>
<keyword evidence="8" id="KW-0812">Transmembrane</keyword>
<evidence type="ECO:0000313" key="10">
    <source>
        <dbReference type="Proteomes" id="UP001221686"/>
    </source>
</evidence>
<feature type="region of interest" description="Disordered" evidence="7">
    <location>
        <begin position="1"/>
        <end position="26"/>
    </location>
</feature>
<keyword evidence="2" id="KW-1003">Cell membrane</keyword>
<keyword evidence="10" id="KW-1185">Reference proteome</keyword>
<organism evidence="9 10">
    <name type="scientific">Nannocystis bainbridge</name>
    <dbReference type="NCBI Taxonomy" id="2995303"/>
    <lineage>
        <taxon>Bacteria</taxon>
        <taxon>Pseudomonadati</taxon>
        <taxon>Myxococcota</taxon>
        <taxon>Polyangia</taxon>
        <taxon>Nannocystales</taxon>
        <taxon>Nannocystaceae</taxon>
        <taxon>Nannocystis</taxon>
    </lineage>
</organism>
<comment type="caution">
    <text evidence="9">The sequence shown here is derived from an EMBL/GenBank/DDBJ whole genome shotgun (WGS) entry which is preliminary data.</text>
</comment>
<evidence type="ECO:0008006" key="11">
    <source>
        <dbReference type="Google" id="ProtNLM"/>
    </source>
</evidence>
<dbReference type="Pfam" id="PF03279">
    <property type="entry name" value="Lip_A_acyltrans"/>
    <property type="match status" value="1"/>
</dbReference>
<dbReference type="PANTHER" id="PTHR30606">
    <property type="entry name" value="LIPID A BIOSYNTHESIS LAUROYL ACYLTRANSFERASE"/>
    <property type="match status" value="1"/>
</dbReference>
<evidence type="ECO:0000256" key="5">
    <source>
        <dbReference type="ARBA" id="ARBA00023136"/>
    </source>
</evidence>
<proteinExistence type="predicted"/>
<evidence type="ECO:0000256" key="3">
    <source>
        <dbReference type="ARBA" id="ARBA00022519"/>
    </source>
</evidence>
<dbReference type="RefSeq" id="WP_272087716.1">
    <property type="nucleotide sequence ID" value="NZ_JAQNDL010000002.1"/>
</dbReference>